<dbReference type="PhylomeDB" id="Q9N5I5"/>
<dbReference type="Pfam" id="PF10318">
    <property type="entry name" value="7TM_GPCR_Srh"/>
    <property type="match status" value="1"/>
</dbReference>
<keyword evidence="1" id="KW-0472">Membrane</keyword>
<dbReference type="PANTHER" id="PTHR47405">
    <property type="entry name" value="SERPENTINE RECEPTOR, CLASS H-RELATED"/>
    <property type="match status" value="1"/>
</dbReference>
<dbReference type="HOGENOM" id="CLU_047463_1_0_1"/>
<keyword evidence="3" id="KW-1185">Reference proteome</keyword>
<organism evidence="2 3">
    <name type="scientific">Caenorhabditis elegans</name>
    <dbReference type="NCBI Taxonomy" id="6239"/>
    <lineage>
        <taxon>Eukaryota</taxon>
        <taxon>Metazoa</taxon>
        <taxon>Ecdysozoa</taxon>
        <taxon>Nematoda</taxon>
        <taxon>Chromadorea</taxon>
        <taxon>Rhabditida</taxon>
        <taxon>Rhabditina</taxon>
        <taxon>Rhabditomorpha</taxon>
        <taxon>Rhabditoidea</taxon>
        <taxon>Rhabditidae</taxon>
        <taxon>Peloderinae</taxon>
        <taxon>Caenorhabditis</taxon>
    </lineage>
</organism>
<dbReference type="EMBL" id="BX284605">
    <property type="protein sequence ID" value="CCD61372.1"/>
    <property type="molecule type" value="Genomic_DNA"/>
</dbReference>
<evidence type="ECO:0000313" key="3">
    <source>
        <dbReference type="Proteomes" id="UP000001940"/>
    </source>
</evidence>
<feature type="transmembrane region" description="Helical" evidence="1">
    <location>
        <begin position="276"/>
        <end position="301"/>
    </location>
</feature>
<feature type="transmembrane region" description="Helical" evidence="1">
    <location>
        <begin position="135"/>
        <end position="155"/>
    </location>
</feature>
<dbReference type="InParanoid" id="Q9N5I5"/>
<dbReference type="KEGG" id="cel:CELE_K09D9.6"/>
<dbReference type="CTD" id="191841"/>
<evidence type="ECO:0000256" key="1">
    <source>
        <dbReference type="SAM" id="Phobius"/>
    </source>
</evidence>
<dbReference type="Proteomes" id="UP000001940">
    <property type="component" value="Chromosome V"/>
</dbReference>
<gene>
    <name evidence="2 4" type="primary">srh-4</name>
    <name evidence="2" type="ORF">CELE_K09D9.6</name>
    <name evidence="4" type="ORF">K09D9.6</name>
</gene>
<sequence length="332" mass="38101">MLNETCYFEEPLDFMIIHYIALALSLIVYGISFYVLFFETPKHFSKYRNYLISHIFSGFLLDIVMGVLWKVTIVLPVPIMCSNTFISEYATIVFQLLPVCFAYTGASAISLFVFRMEAVIVHRTEQTFLRKVVKYIQYAFYVSIVLVVIGTVLIYPDLKYQKDYKLKMEKRFGTFKPYMWCDNCFFCNFDSLTFRWFFYVAVVAVVLGGFTGGFAFHVTVQALKSVSSNLTAKTRATHRNYLWSISLAAAVHVICIVLPLLGILQTINFIISLSEFRFFPFILTLVIQEHGAISTVIMFMTNNLLRGALKKMFWCEKLVATVENSGANIIVS</sequence>
<evidence type="ECO:0000313" key="2">
    <source>
        <dbReference type="EMBL" id="CCD61372.1"/>
    </source>
</evidence>
<dbReference type="AGR" id="WB:WBGene00005230"/>
<dbReference type="PaxDb" id="6239-K09D9.6"/>
<dbReference type="UCSC" id="K09D9.6">
    <property type="organism name" value="c. elegans"/>
</dbReference>
<dbReference type="InterPro" id="IPR019422">
    <property type="entry name" value="7TM_GPCR_serpentine_rcpt_Srh"/>
</dbReference>
<proteinExistence type="predicted"/>
<dbReference type="AlphaFoldDB" id="Q9N5I5"/>
<dbReference type="eggNOG" id="ENOG502TGC6">
    <property type="taxonomic scope" value="Eukaryota"/>
</dbReference>
<feature type="transmembrane region" description="Helical" evidence="1">
    <location>
        <begin position="241"/>
        <end position="264"/>
    </location>
</feature>
<dbReference type="FunCoup" id="Q9N5I5">
    <property type="interactions" value="126"/>
</dbReference>
<dbReference type="WormBase" id="K09D9.6">
    <property type="protein sequence ID" value="CE26376"/>
    <property type="gene ID" value="WBGene00005230"/>
    <property type="gene designation" value="srh-4"/>
</dbReference>
<feature type="transmembrane region" description="Helical" evidence="1">
    <location>
        <begin position="89"/>
        <end position="114"/>
    </location>
</feature>
<feature type="transmembrane region" description="Helical" evidence="1">
    <location>
        <begin position="196"/>
        <end position="220"/>
    </location>
</feature>
<reference evidence="2 3" key="1">
    <citation type="journal article" date="1998" name="Science">
        <title>Genome sequence of the nematode C. elegans: a platform for investigating biology.</title>
        <authorList>
            <consortium name="The C. elegans sequencing consortium"/>
            <person name="Sulson J.E."/>
            <person name="Waterston R."/>
        </authorList>
    </citation>
    <scope>NUCLEOTIDE SEQUENCE [LARGE SCALE GENOMIC DNA]</scope>
    <source>
        <strain evidence="2 3">Bristol N2</strain>
    </source>
</reference>
<protein>
    <submittedName>
        <fullName evidence="2">Serpentine Receptor, class H</fullName>
    </submittedName>
</protein>
<keyword evidence="2" id="KW-0675">Receptor</keyword>
<feature type="transmembrane region" description="Helical" evidence="1">
    <location>
        <begin position="50"/>
        <end position="69"/>
    </location>
</feature>
<dbReference type="GeneID" id="191841"/>
<dbReference type="RefSeq" id="NP_504119.1">
    <property type="nucleotide sequence ID" value="NM_071718.1"/>
</dbReference>
<dbReference type="OrthoDB" id="5820096at2759"/>
<accession>Q9N5I5</accession>
<name>Q9N5I5_CAEEL</name>
<evidence type="ECO:0000313" key="4">
    <source>
        <dbReference type="WormBase" id="K09D9.6"/>
    </source>
</evidence>
<dbReference type="PANTHER" id="PTHR47405:SF1">
    <property type="entry name" value="SERPENTINE RECEPTOR, CLASS H"/>
    <property type="match status" value="1"/>
</dbReference>
<feature type="transmembrane region" description="Helical" evidence="1">
    <location>
        <begin position="16"/>
        <end position="38"/>
    </location>
</feature>
<keyword evidence="1" id="KW-0812">Transmembrane</keyword>
<keyword evidence="1" id="KW-1133">Transmembrane helix</keyword>